<feature type="domain" description="Serine/threonine specific protein phosphatases" evidence="12">
    <location>
        <begin position="134"/>
        <end position="139"/>
    </location>
</feature>
<dbReference type="SMART" id="SM00156">
    <property type="entry name" value="PP2Ac"/>
    <property type="match status" value="1"/>
</dbReference>
<dbReference type="GO" id="GO:0031272">
    <property type="term" value="P:regulation of pseudopodium assembly"/>
    <property type="evidence" value="ECO:0007669"/>
    <property type="project" value="UniProtKB-ARBA"/>
</dbReference>
<dbReference type="GO" id="GO:0007060">
    <property type="term" value="P:male meiosis chromosome segregation"/>
    <property type="evidence" value="ECO:0007669"/>
    <property type="project" value="UniProtKB-ARBA"/>
</dbReference>
<comment type="similarity">
    <text evidence="2 11">Belongs to the PPP phosphatase family.</text>
</comment>
<keyword evidence="6" id="KW-0464">Manganese</keyword>
<dbReference type="AlphaFoldDB" id="A0A077Z761"/>
<organism evidence="13 14">
    <name type="scientific">Trichuris trichiura</name>
    <name type="common">Whipworm</name>
    <name type="synonym">Trichocephalus trichiurus</name>
    <dbReference type="NCBI Taxonomy" id="36087"/>
    <lineage>
        <taxon>Eukaryota</taxon>
        <taxon>Metazoa</taxon>
        <taxon>Ecdysozoa</taxon>
        <taxon>Nematoda</taxon>
        <taxon>Enoplea</taxon>
        <taxon>Dorylaimia</taxon>
        <taxon>Trichinellida</taxon>
        <taxon>Trichuridae</taxon>
        <taxon>Trichuris</taxon>
    </lineage>
</organism>
<dbReference type="InterPro" id="IPR006186">
    <property type="entry name" value="Ser/Thr-sp_prot-phosphatase"/>
</dbReference>
<evidence type="ECO:0000313" key="14">
    <source>
        <dbReference type="Proteomes" id="UP000030665"/>
    </source>
</evidence>
<keyword evidence="4 11" id="KW-0378">Hydrolase</keyword>
<evidence type="ECO:0000256" key="10">
    <source>
        <dbReference type="ARBA" id="ARBA00054219"/>
    </source>
</evidence>
<evidence type="ECO:0000256" key="4">
    <source>
        <dbReference type="ARBA" id="ARBA00022801"/>
    </source>
</evidence>
<dbReference type="EC" id="3.1.3.16" evidence="11"/>
<dbReference type="PROSITE" id="PS00125">
    <property type="entry name" value="SER_THR_PHOSPHATASE"/>
    <property type="match status" value="1"/>
</dbReference>
<dbReference type="PRINTS" id="PR00114">
    <property type="entry name" value="STPHPHTASE"/>
</dbReference>
<dbReference type="FunFam" id="3.60.21.10:FF:000026">
    <property type="entry name" value="Serine/threonine-protein phosphatase"/>
    <property type="match status" value="1"/>
</dbReference>
<gene>
    <name evidence="13" type="ORF">TTRE_0000432501</name>
</gene>
<dbReference type="Pfam" id="PF00149">
    <property type="entry name" value="Metallophos"/>
    <property type="match status" value="1"/>
</dbReference>
<evidence type="ECO:0000256" key="5">
    <source>
        <dbReference type="ARBA" id="ARBA00022912"/>
    </source>
</evidence>
<dbReference type="SUPFAM" id="SSF56300">
    <property type="entry name" value="Metallo-dependent phosphatases"/>
    <property type="match status" value="1"/>
</dbReference>
<dbReference type="OrthoDB" id="1930084at2759"/>
<reference evidence="13" key="2">
    <citation type="submission" date="2014-03" db="EMBL/GenBank/DDBJ databases">
        <title>The whipworm genome and dual-species transcriptomics of an intimate host-pathogen interaction.</title>
        <authorList>
            <person name="Foth B.J."/>
            <person name="Tsai I.J."/>
            <person name="Reid A.J."/>
            <person name="Bancroft A.J."/>
            <person name="Nichol S."/>
            <person name="Tracey A."/>
            <person name="Holroyd N."/>
            <person name="Cotton J.A."/>
            <person name="Stanley E.J."/>
            <person name="Zarowiecki M."/>
            <person name="Liu J.Z."/>
            <person name="Huckvale T."/>
            <person name="Cooper P.J."/>
            <person name="Grencis R.K."/>
            <person name="Berriman M."/>
        </authorList>
    </citation>
    <scope>NUCLEOTIDE SEQUENCE [LARGE SCALE GENOMIC DNA]</scope>
</reference>
<dbReference type="GO" id="GO:0005737">
    <property type="term" value="C:cytoplasm"/>
    <property type="evidence" value="ECO:0007669"/>
    <property type="project" value="TreeGrafter"/>
</dbReference>
<accession>A0A077Z761</accession>
<evidence type="ECO:0000256" key="3">
    <source>
        <dbReference type="ARBA" id="ARBA00022723"/>
    </source>
</evidence>
<evidence type="ECO:0000256" key="7">
    <source>
        <dbReference type="ARBA" id="ARBA00037818"/>
    </source>
</evidence>
<dbReference type="GO" id="GO:0097723">
    <property type="term" value="P:amoeboid sperm motility"/>
    <property type="evidence" value="ECO:0007669"/>
    <property type="project" value="UniProtKB-ARBA"/>
</dbReference>
<dbReference type="EMBL" id="HG806004">
    <property type="protein sequence ID" value="CDW56051.1"/>
    <property type="molecule type" value="Genomic_DNA"/>
</dbReference>
<dbReference type="InterPro" id="IPR004843">
    <property type="entry name" value="Calcineurin-like_PHP"/>
</dbReference>
<dbReference type="STRING" id="36087.A0A077Z761"/>
<comment type="cofactor">
    <cofactor evidence="1">
        <name>Mn(2+)</name>
        <dbReference type="ChEBI" id="CHEBI:29035"/>
    </cofactor>
</comment>
<dbReference type="Proteomes" id="UP000030665">
    <property type="component" value="Unassembled WGS sequence"/>
</dbReference>
<proteinExistence type="inferred from homology"/>
<evidence type="ECO:0000256" key="6">
    <source>
        <dbReference type="ARBA" id="ARBA00023211"/>
    </source>
</evidence>
<dbReference type="PANTHER" id="PTHR11668:SF300">
    <property type="entry name" value="SERINE_THREONINE-PROTEIN PHOSPHATASE"/>
    <property type="match status" value="1"/>
</dbReference>
<dbReference type="Gene3D" id="3.60.21.10">
    <property type="match status" value="1"/>
</dbReference>
<evidence type="ECO:0000313" key="13">
    <source>
        <dbReference type="EMBL" id="CDW56051.1"/>
    </source>
</evidence>
<dbReference type="PANTHER" id="PTHR11668">
    <property type="entry name" value="SERINE/THREONINE PROTEIN PHOSPHATASE"/>
    <property type="match status" value="1"/>
</dbReference>
<protein>
    <recommendedName>
        <fullName evidence="11">Serine/threonine-protein phosphatase</fullName>
        <ecNumber evidence="11">3.1.3.16</ecNumber>
    </recommendedName>
</protein>
<reference evidence="13" key="1">
    <citation type="submission" date="2014-01" db="EMBL/GenBank/DDBJ databases">
        <authorList>
            <person name="Aslett M."/>
        </authorList>
    </citation>
    <scope>NUCLEOTIDE SEQUENCE</scope>
</reference>
<dbReference type="GO" id="GO:0005634">
    <property type="term" value="C:nucleus"/>
    <property type="evidence" value="ECO:0007669"/>
    <property type="project" value="TreeGrafter"/>
</dbReference>
<evidence type="ECO:0000256" key="11">
    <source>
        <dbReference type="RuleBase" id="RU004273"/>
    </source>
</evidence>
<comment type="function">
    <text evidence="10">Probable phosphatase which plays a redundant role with gsp-4 in spermatogenesis by regulating sister chromatid segregation during meiosis. In addition, involved in sperm motility by controlling the dynamic disassembly of major sperm proteins (MSP) in the spermatozoan pseudopodium.</text>
</comment>
<keyword evidence="5" id="KW-0904">Protein phosphatase</keyword>
<evidence type="ECO:0000256" key="2">
    <source>
        <dbReference type="ARBA" id="ARBA00008294"/>
    </source>
</evidence>
<keyword evidence="3" id="KW-0479">Metal-binding</keyword>
<evidence type="ECO:0000259" key="12">
    <source>
        <dbReference type="PROSITE" id="PS00125"/>
    </source>
</evidence>
<keyword evidence="14" id="KW-1185">Reference proteome</keyword>
<name>A0A077Z761_TRITR</name>
<dbReference type="InterPro" id="IPR029052">
    <property type="entry name" value="Metallo-depent_PP-like"/>
</dbReference>
<dbReference type="GO" id="GO:0004722">
    <property type="term" value="F:protein serine/threonine phosphatase activity"/>
    <property type="evidence" value="ECO:0007669"/>
    <property type="project" value="UniProtKB-EC"/>
</dbReference>
<dbReference type="InterPro" id="IPR050341">
    <property type="entry name" value="PP1_catalytic_subunit"/>
</dbReference>
<sequence length="332" mass="38164">MNVRFDLDEALASTKPLERQELDKVIRTLLNRRGTKPGSKVPYDGKILIRLVCDAIRIFQKEPTLLDVKPPLRVAGDLHGQFTDLLRWFDHCGFPPQERYLFMGDYVDRGAESLEVITLLFCYKCRYPERIFLLRGNHECRVLNVVYGFYDEMVSKFGKEEGICLFDWYSRAFTWLPVAALIDGSILCVHGGLSPELKAIDQIRNWPRPVLVPEYGLFCDLVWADPDSTIEGWGESPRGISFAFGPDVVSQLRQELDVDLFVRAHQVVHEGYQFFAGNRLLTLFSAPNYCNEFGNAGAMMTVSETMECTFEVLRPDFELKLNYLPYQPDCKF</sequence>
<evidence type="ECO:0000256" key="8">
    <source>
        <dbReference type="ARBA" id="ARBA00047761"/>
    </source>
</evidence>
<dbReference type="GO" id="GO:0031143">
    <property type="term" value="C:pseudopodium"/>
    <property type="evidence" value="ECO:0007669"/>
    <property type="project" value="UniProtKB-SubCell"/>
</dbReference>
<dbReference type="GO" id="GO:0000785">
    <property type="term" value="C:chromatin"/>
    <property type="evidence" value="ECO:0007669"/>
    <property type="project" value="UniProtKB-ARBA"/>
</dbReference>
<comment type="subcellular location">
    <subcellularLocation>
        <location evidence="7">Cell projection</location>
        <location evidence="7">Pseudopodium</location>
    </subcellularLocation>
</comment>
<evidence type="ECO:0000256" key="1">
    <source>
        <dbReference type="ARBA" id="ARBA00001936"/>
    </source>
</evidence>
<dbReference type="GO" id="GO:0046872">
    <property type="term" value="F:metal ion binding"/>
    <property type="evidence" value="ECO:0007669"/>
    <property type="project" value="UniProtKB-KW"/>
</dbReference>
<comment type="catalytic activity">
    <reaction evidence="8">
        <text>O-phospho-L-seryl-[protein] + H2O = L-seryl-[protein] + phosphate</text>
        <dbReference type="Rhea" id="RHEA:20629"/>
        <dbReference type="Rhea" id="RHEA-COMP:9863"/>
        <dbReference type="Rhea" id="RHEA-COMP:11604"/>
        <dbReference type="ChEBI" id="CHEBI:15377"/>
        <dbReference type="ChEBI" id="CHEBI:29999"/>
        <dbReference type="ChEBI" id="CHEBI:43474"/>
        <dbReference type="ChEBI" id="CHEBI:83421"/>
        <dbReference type="EC" id="3.1.3.16"/>
    </reaction>
</comment>
<evidence type="ECO:0000256" key="9">
    <source>
        <dbReference type="ARBA" id="ARBA00048336"/>
    </source>
</evidence>
<dbReference type="GO" id="GO:0018991">
    <property type="term" value="P:egg-laying behavior"/>
    <property type="evidence" value="ECO:0007669"/>
    <property type="project" value="UniProtKB-ARBA"/>
</dbReference>
<comment type="catalytic activity">
    <reaction evidence="9 11">
        <text>O-phospho-L-threonyl-[protein] + H2O = L-threonyl-[protein] + phosphate</text>
        <dbReference type="Rhea" id="RHEA:47004"/>
        <dbReference type="Rhea" id="RHEA-COMP:11060"/>
        <dbReference type="Rhea" id="RHEA-COMP:11605"/>
        <dbReference type="ChEBI" id="CHEBI:15377"/>
        <dbReference type="ChEBI" id="CHEBI:30013"/>
        <dbReference type="ChEBI" id="CHEBI:43474"/>
        <dbReference type="ChEBI" id="CHEBI:61977"/>
        <dbReference type="EC" id="3.1.3.16"/>
    </reaction>
</comment>